<gene>
    <name evidence="1" type="ORF">A0H81_09945</name>
</gene>
<dbReference type="EMBL" id="LUGG01000014">
    <property type="protein sequence ID" value="OBZ70152.1"/>
    <property type="molecule type" value="Genomic_DNA"/>
</dbReference>
<organism evidence="1 2">
    <name type="scientific">Grifola frondosa</name>
    <name type="common">Maitake</name>
    <name type="synonym">Polyporus frondosus</name>
    <dbReference type="NCBI Taxonomy" id="5627"/>
    <lineage>
        <taxon>Eukaryota</taxon>
        <taxon>Fungi</taxon>
        <taxon>Dikarya</taxon>
        <taxon>Basidiomycota</taxon>
        <taxon>Agaricomycotina</taxon>
        <taxon>Agaricomycetes</taxon>
        <taxon>Polyporales</taxon>
        <taxon>Grifolaceae</taxon>
        <taxon>Grifola</taxon>
    </lineage>
</organism>
<dbReference type="OrthoDB" id="2788388at2759"/>
<dbReference type="OMA" id="IFFTFCR"/>
<sequence>MCFTPPTTVCHLAVDRTLASIIAPLTFSASSTESLITPSTVLGNIEEVSARGLSVMAFCKTITMPGLQDISRNVRSLSLVLEDIRPSSDDLTVIAQALEALTHLEQLTLLGLPFPDSDGLVLRNTSFSLRKFVSDLSLCSKDVLEFLARQTCLVELGTTSSLPTAWSRAPIRCQPQYRILPNELIPDLKVLDCPASLLLSMLLASPPTRTITNLRVDLNRASSLLETDALVALASFSPTLKRLSLRRDMVGSGARRSRAMRSMADVLDRIGEKRRWTALKFLELEDGPYDLTSVPALQQSISTYFPNIETLVWAPSRPAEHAEASNVLEPEYIASIFFMFCPSLRQFIFSEPESEDGEKTYTSFSRLRSKDMHPEGILDSAEVENMWRET</sequence>
<evidence type="ECO:0000313" key="1">
    <source>
        <dbReference type="EMBL" id="OBZ70152.1"/>
    </source>
</evidence>
<dbReference type="AlphaFoldDB" id="A0A1C7LZQ5"/>
<dbReference type="SUPFAM" id="SSF52047">
    <property type="entry name" value="RNI-like"/>
    <property type="match status" value="1"/>
</dbReference>
<name>A0A1C7LZQ5_GRIFR</name>
<protein>
    <recommendedName>
        <fullName evidence="3">F-box domain-containing protein</fullName>
    </recommendedName>
</protein>
<comment type="caution">
    <text evidence="1">The sequence shown here is derived from an EMBL/GenBank/DDBJ whole genome shotgun (WGS) entry which is preliminary data.</text>
</comment>
<accession>A0A1C7LZQ5</accession>
<dbReference type="Proteomes" id="UP000092993">
    <property type="component" value="Unassembled WGS sequence"/>
</dbReference>
<evidence type="ECO:0000313" key="2">
    <source>
        <dbReference type="Proteomes" id="UP000092993"/>
    </source>
</evidence>
<proteinExistence type="predicted"/>
<evidence type="ECO:0008006" key="3">
    <source>
        <dbReference type="Google" id="ProtNLM"/>
    </source>
</evidence>
<keyword evidence="2" id="KW-1185">Reference proteome</keyword>
<reference evidence="1 2" key="1">
    <citation type="submission" date="2016-03" db="EMBL/GenBank/DDBJ databases">
        <title>Whole genome sequencing of Grifola frondosa 9006-11.</title>
        <authorList>
            <person name="Min B."/>
            <person name="Park H."/>
            <person name="Kim J.-G."/>
            <person name="Cho H."/>
            <person name="Oh Y.-L."/>
            <person name="Kong W.-S."/>
            <person name="Choi I.-G."/>
        </authorList>
    </citation>
    <scope>NUCLEOTIDE SEQUENCE [LARGE SCALE GENOMIC DNA]</scope>
    <source>
        <strain evidence="1 2">9006-11</strain>
    </source>
</reference>